<keyword evidence="5 6" id="KW-0949">S-adenosyl-L-methionine</keyword>
<organism evidence="7 8">
    <name type="scientific">Candidatus Harrisonbacteria bacterium CG10_big_fil_rev_8_21_14_0_10_49_15</name>
    <dbReference type="NCBI Taxonomy" id="1974587"/>
    <lineage>
        <taxon>Bacteria</taxon>
        <taxon>Candidatus Harrisoniibacteriota</taxon>
    </lineage>
</organism>
<keyword evidence="3 6" id="KW-0489">Methyltransferase</keyword>
<keyword evidence="4 6" id="KW-0808">Transferase</keyword>
<dbReference type="Proteomes" id="UP000229526">
    <property type="component" value="Unassembled WGS sequence"/>
</dbReference>
<feature type="binding site" evidence="6">
    <location>
        <begin position="30"/>
        <end position="32"/>
    </location>
    <ligand>
        <name>S-adenosyl-L-methionine</name>
        <dbReference type="ChEBI" id="CHEBI:59789"/>
    </ligand>
</feature>
<comment type="subcellular location">
    <subcellularLocation>
        <location evidence="6">Cytoplasm</location>
    </subcellularLocation>
</comment>
<dbReference type="AlphaFoldDB" id="A0A2H0UL53"/>
<evidence type="ECO:0000256" key="4">
    <source>
        <dbReference type="ARBA" id="ARBA00022679"/>
    </source>
</evidence>
<comment type="similarity">
    <text evidence="1 6">Belongs to the methyltransferase superfamily. RsmH family.</text>
</comment>
<proteinExistence type="inferred from homology"/>
<dbReference type="GO" id="GO:0005737">
    <property type="term" value="C:cytoplasm"/>
    <property type="evidence" value="ECO:0007669"/>
    <property type="project" value="UniProtKB-SubCell"/>
</dbReference>
<keyword evidence="2 6" id="KW-0698">rRNA processing</keyword>
<dbReference type="SUPFAM" id="SSF81799">
    <property type="entry name" value="Putative methyltransferase TM0872, insert domain"/>
    <property type="match status" value="1"/>
</dbReference>
<evidence type="ECO:0000313" key="8">
    <source>
        <dbReference type="Proteomes" id="UP000229526"/>
    </source>
</evidence>
<feature type="binding site" evidence="6">
    <location>
        <position position="50"/>
    </location>
    <ligand>
        <name>S-adenosyl-L-methionine</name>
        <dbReference type="ChEBI" id="CHEBI:59789"/>
    </ligand>
</feature>
<dbReference type="Gene3D" id="1.10.150.170">
    <property type="entry name" value="Putative methyltransferase TM0872, insert domain"/>
    <property type="match status" value="1"/>
</dbReference>
<feature type="binding site" evidence="6">
    <location>
        <position position="108"/>
    </location>
    <ligand>
        <name>S-adenosyl-L-methionine</name>
        <dbReference type="ChEBI" id="CHEBI:59789"/>
    </ligand>
</feature>
<comment type="function">
    <text evidence="6">Specifically methylates the N4 position of cytidine in position 1402 (C1402) of 16S rRNA.</text>
</comment>
<comment type="catalytic activity">
    <reaction evidence="6">
        <text>cytidine(1402) in 16S rRNA + S-adenosyl-L-methionine = N(4)-methylcytidine(1402) in 16S rRNA + S-adenosyl-L-homocysteine + H(+)</text>
        <dbReference type="Rhea" id="RHEA:42928"/>
        <dbReference type="Rhea" id="RHEA-COMP:10286"/>
        <dbReference type="Rhea" id="RHEA-COMP:10287"/>
        <dbReference type="ChEBI" id="CHEBI:15378"/>
        <dbReference type="ChEBI" id="CHEBI:57856"/>
        <dbReference type="ChEBI" id="CHEBI:59789"/>
        <dbReference type="ChEBI" id="CHEBI:74506"/>
        <dbReference type="ChEBI" id="CHEBI:82748"/>
        <dbReference type="EC" id="2.1.1.199"/>
    </reaction>
</comment>
<dbReference type="EC" id="2.1.1.199" evidence="6"/>
<feature type="binding site" evidence="6">
    <location>
        <position position="80"/>
    </location>
    <ligand>
        <name>S-adenosyl-L-methionine</name>
        <dbReference type="ChEBI" id="CHEBI:59789"/>
    </ligand>
</feature>
<dbReference type="InterPro" id="IPR029063">
    <property type="entry name" value="SAM-dependent_MTases_sf"/>
</dbReference>
<evidence type="ECO:0000313" key="7">
    <source>
        <dbReference type="EMBL" id="PIR87144.1"/>
    </source>
</evidence>
<dbReference type="Pfam" id="PF01795">
    <property type="entry name" value="Methyltransf_5"/>
    <property type="match status" value="1"/>
</dbReference>
<protein>
    <recommendedName>
        <fullName evidence="6">Ribosomal RNA small subunit methyltransferase H</fullName>
        <ecNumber evidence="6">2.1.1.199</ecNumber>
    </recommendedName>
    <alternativeName>
        <fullName evidence="6">16S rRNA m(4)C1402 methyltransferase</fullName>
    </alternativeName>
    <alternativeName>
        <fullName evidence="6">rRNA (cytosine-N(4)-)-methyltransferase RsmH</fullName>
    </alternativeName>
</protein>
<dbReference type="PANTHER" id="PTHR11265">
    <property type="entry name" value="S-ADENOSYL-METHYLTRANSFERASE MRAW"/>
    <property type="match status" value="1"/>
</dbReference>
<evidence type="ECO:0000256" key="6">
    <source>
        <dbReference type="HAMAP-Rule" id="MF_01007"/>
    </source>
</evidence>
<dbReference type="Gene3D" id="3.40.50.150">
    <property type="entry name" value="Vaccinia Virus protein VP39"/>
    <property type="match status" value="1"/>
</dbReference>
<dbReference type="InterPro" id="IPR023397">
    <property type="entry name" value="SAM-dep_MeTrfase_MraW_recog"/>
</dbReference>
<dbReference type="SUPFAM" id="SSF53335">
    <property type="entry name" value="S-adenosyl-L-methionine-dependent methyltransferases"/>
    <property type="match status" value="1"/>
</dbReference>
<reference evidence="8" key="1">
    <citation type="submission" date="2017-09" db="EMBL/GenBank/DDBJ databases">
        <title>Depth-based differentiation of microbial function through sediment-hosted aquifers and enrichment of novel symbionts in the deep terrestrial subsurface.</title>
        <authorList>
            <person name="Probst A.J."/>
            <person name="Ladd B."/>
            <person name="Jarett J.K."/>
            <person name="Geller-Mcgrath D.E."/>
            <person name="Sieber C.M.K."/>
            <person name="Emerson J.B."/>
            <person name="Anantharaman K."/>
            <person name="Thomas B.C."/>
            <person name="Malmstrom R."/>
            <person name="Stieglmeier M."/>
            <person name="Klingl A."/>
            <person name="Woyke T."/>
            <person name="Ryan C.M."/>
            <person name="Banfield J.F."/>
        </authorList>
    </citation>
    <scope>NUCLEOTIDE SEQUENCE [LARGE SCALE GENOMIC DNA]</scope>
</reference>
<dbReference type="GO" id="GO:0070475">
    <property type="term" value="P:rRNA base methylation"/>
    <property type="evidence" value="ECO:0007669"/>
    <property type="project" value="UniProtKB-UniRule"/>
</dbReference>
<dbReference type="PANTHER" id="PTHR11265:SF0">
    <property type="entry name" value="12S RRNA N4-METHYLCYTIDINE METHYLTRANSFERASE"/>
    <property type="match status" value="1"/>
</dbReference>
<evidence type="ECO:0000256" key="1">
    <source>
        <dbReference type="ARBA" id="ARBA00010396"/>
    </source>
</evidence>
<dbReference type="HAMAP" id="MF_01007">
    <property type="entry name" value="16SrRNA_methyltr_H"/>
    <property type="match status" value="1"/>
</dbReference>
<accession>A0A2H0UL53</accession>
<sequence length="299" mass="32805">MHVPVLLQSCLQVLAPKPGDFFIDGTLGAGGHAREVIERIQPGGIFLGVDRDPAAVAKFRSSLEGTYYALDKLLVEQGSYAELPGLLSRLDLPRADGLLLDLGFSSEQIGDGDLAGRGFSFGTDEPLLMTYDPSQPALRNVLPELSETELARIITEYGEERYAARIAKSIAQMAKKGGGIQTTSQLVAAIKEAVPAGYERGRIHPATRTFQALRIYINQELAQLENLLDSLEAVMRPGSRVAIISFHSLEDRIVKNKFRELAHADQGELLTKKPITATEEEILRNPRSRSAKLRAIRLF</sequence>
<dbReference type="EMBL" id="PFBD01000018">
    <property type="protein sequence ID" value="PIR87144.1"/>
    <property type="molecule type" value="Genomic_DNA"/>
</dbReference>
<gene>
    <name evidence="6" type="primary">rsmH</name>
    <name evidence="7" type="ORF">COU11_01870</name>
</gene>
<evidence type="ECO:0000256" key="5">
    <source>
        <dbReference type="ARBA" id="ARBA00022691"/>
    </source>
</evidence>
<feature type="binding site" evidence="6">
    <location>
        <position position="101"/>
    </location>
    <ligand>
        <name>S-adenosyl-L-methionine</name>
        <dbReference type="ChEBI" id="CHEBI:59789"/>
    </ligand>
</feature>
<comment type="caution">
    <text evidence="7">The sequence shown here is derived from an EMBL/GenBank/DDBJ whole genome shotgun (WGS) entry which is preliminary data.</text>
</comment>
<evidence type="ECO:0000256" key="3">
    <source>
        <dbReference type="ARBA" id="ARBA00022603"/>
    </source>
</evidence>
<name>A0A2H0UL53_9BACT</name>
<dbReference type="PIRSF" id="PIRSF004486">
    <property type="entry name" value="MraW"/>
    <property type="match status" value="1"/>
</dbReference>
<dbReference type="GO" id="GO:0071424">
    <property type="term" value="F:rRNA (cytosine-N4-)-methyltransferase activity"/>
    <property type="evidence" value="ECO:0007669"/>
    <property type="project" value="UniProtKB-UniRule"/>
</dbReference>
<evidence type="ECO:0000256" key="2">
    <source>
        <dbReference type="ARBA" id="ARBA00022552"/>
    </source>
</evidence>
<dbReference type="InterPro" id="IPR002903">
    <property type="entry name" value="RsmH"/>
</dbReference>
<dbReference type="NCBIfam" id="TIGR00006">
    <property type="entry name" value="16S rRNA (cytosine(1402)-N(4))-methyltransferase RsmH"/>
    <property type="match status" value="1"/>
</dbReference>
<keyword evidence="6" id="KW-0963">Cytoplasm</keyword>